<keyword evidence="5 7" id="KW-1133">Transmembrane helix</keyword>
<evidence type="ECO:0000313" key="8">
    <source>
        <dbReference type="EMBL" id="TGX45859.1"/>
    </source>
</evidence>
<name>A0A4S1WR65_9SPHN</name>
<keyword evidence="4 7" id="KW-0812">Transmembrane</keyword>
<dbReference type="Pfam" id="PF07681">
    <property type="entry name" value="DoxX"/>
    <property type="match status" value="1"/>
</dbReference>
<dbReference type="OrthoDB" id="9808524at2"/>
<sequence length="128" mass="13358">MPIPASWSGPLLSILRIVAGLGFLQHGTSKFFNVPPFPMPLNPLLYAAGTIELVGGALLVIGLLTRPVAFIASGMCAVGYFMVHAKGGFFPSVNGGEAIMLYCFIFLYLAAAGAGPWSVDAARSRIAA</sequence>
<evidence type="ECO:0000256" key="7">
    <source>
        <dbReference type="SAM" id="Phobius"/>
    </source>
</evidence>
<comment type="caution">
    <text evidence="8">The sequence shown here is derived from an EMBL/GenBank/DDBJ whole genome shotgun (WGS) entry which is preliminary data.</text>
</comment>
<comment type="subcellular location">
    <subcellularLocation>
        <location evidence="1">Cell membrane</location>
        <topology evidence="1">Multi-pass membrane protein</topology>
    </subcellularLocation>
</comment>
<evidence type="ECO:0000313" key="9">
    <source>
        <dbReference type="Proteomes" id="UP000309848"/>
    </source>
</evidence>
<feature type="transmembrane region" description="Helical" evidence="7">
    <location>
        <begin position="99"/>
        <end position="119"/>
    </location>
</feature>
<dbReference type="Proteomes" id="UP000309848">
    <property type="component" value="Unassembled WGS sequence"/>
</dbReference>
<dbReference type="InterPro" id="IPR032808">
    <property type="entry name" value="DoxX"/>
</dbReference>
<keyword evidence="9" id="KW-1185">Reference proteome</keyword>
<accession>A0A4S1WR65</accession>
<evidence type="ECO:0000256" key="3">
    <source>
        <dbReference type="ARBA" id="ARBA00022475"/>
    </source>
</evidence>
<feature type="transmembrane region" description="Helical" evidence="7">
    <location>
        <begin position="44"/>
        <end position="61"/>
    </location>
</feature>
<proteinExistence type="inferred from homology"/>
<evidence type="ECO:0000256" key="4">
    <source>
        <dbReference type="ARBA" id="ARBA00022692"/>
    </source>
</evidence>
<reference evidence="8 9" key="1">
    <citation type="submission" date="2019-04" db="EMBL/GenBank/DDBJ databases">
        <title>Sphingomonas psychrotolerans sp. nov., isolated from soil in the Tianshan Mountains, Xinjiang, China.</title>
        <authorList>
            <person name="Luo Y."/>
            <person name="Sheng H."/>
        </authorList>
    </citation>
    <scope>NUCLEOTIDE SEQUENCE [LARGE SCALE GENOMIC DNA]</scope>
    <source>
        <strain evidence="8 9">KIS18-15</strain>
    </source>
</reference>
<protein>
    <submittedName>
        <fullName evidence="8">DoxX family protein</fullName>
    </submittedName>
</protein>
<dbReference type="InterPro" id="IPR051907">
    <property type="entry name" value="DoxX-like_oxidoreductase"/>
</dbReference>
<keyword evidence="3" id="KW-1003">Cell membrane</keyword>
<dbReference type="AlphaFoldDB" id="A0A4S1WR65"/>
<gene>
    <name evidence="8" type="ORF">E5A74_01365</name>
</gene>
<organism evidence="8 9">
    <name type="scientific">Sphingomonas naasensis</name>
    <dbReference type="NCBI Taxonomy" id="1344951"/>
    <lineage>
        <taxon>Bacteria</taxon>
        <taxon>Pseudomonadati</taxon>
        <taxon>Pseudomonadota</taxon>
        <taxon>Alphaproteobacteria</taxon>
        <taxon>Sphingomonadales</taxon>
        <taxon>Sphingomonadaceae</taxon>
        <taxon>Sphingomonas</taxon>
    </lineage>
</organism>
<evidence type="ECO:0000256" key="5">
    <source>
        <dbReference type="ARBA" id="ARBA00022989"/>
    </source>
</evidence>
<dbReference type="PANTHER" id="PTHR33452">
    <property type="entry name" value="OXIDOREDUCTASE CATD-RELATED"/>
    <property type="match status" value="1"/>
</dbReference>
<keyword evidence="6 7" id="KW-0472">Membrane</keyword>
<dbReference type="EMBL" id="SRXU01000001">
    <property type="protein sequence ID" value="TGX45859.1"/>
    <property type="molecule type" value="Genomic_DNA"/>
</dbReference>
<feature type="transmembrane region" description="Helical" evidence="7">
    <location>
        <begin position="68"/>
        <end position="87"/>
    </location>
</feature>
<dbReference type="RefSeq" id="WP_135982098.1">
    <property type="nucleotide sequence ID" value="NZ_JAASQM010000001.1"/>
</dbReference>
<evidence type="ECO:0000256" key="6">
    <source>
        <dbReference type="ARBA" id="ARBA00023136"/>
    </source>
</evidence>
<evidence type="ECO:0000256" key="2">
    <source>
        <dbReference type="ARBA" id="ARBA00006679"/>
    </source>
</evidence>
<dbReference type="GO" id="GO:0005886">
    <property type="term" value="C:plasma membrane"/>
    <property type="evidence" value="ECO:0007669"/>
    <property type="project" value="UniProtKB-SubCell"/>
</dbReference>
<dbReference type="PANTHER" id="PTHR33452:SF4">
    <property type="entry name" value="BLL4328 PROTEIN"/>
    <property type="match status" value="1"/>
</dbReference>
<evidence type="ECO:0000256" key="1">
    <source>
        <dbReference type="ARBA" id="ARBA00004651"/>
    </source>
</evidence>
<comment type="similarity">
    <text evidence="2">Belongs to the DoxX family.</text>
</comment>
<feature type="transmembrane region" description="Helical" evidence="7">
    <location>
        <begin position="7"/>
        <end position="24"/>
    </location>
</feature>